<dbReference type="EMBL" id="CP000383">
    <property type="protein sequence ID" value="ABG58093.1"/>
    <property type="molecule type" value="Genomic_DNA"/>
</dbReference>
<keyword evidence="1" id="KW-0812">Transmembrane</keyword>
<reference evidence="2 3" key="1">
    <citation type="journal article" date="2007" name="Appl. Environ. Microbiol.">
        <title>Genome sequence of the cellulolytic gliding bacterium Cytophaga hutchinsonii.</title>
        <authorList>
            <person name="Xie G."/>
            <person name="Bruce D.C."/>
            <person name="Challacombe J.F."/>
            <person name="Chertkov O."/>
            <person name="Detter J.C."/>
            <person name="Gilna P."/>
            <person name="Han C.S."/>
            <person name="Lucas S."/>
            <person name="Misra M."/>
            <person name="Myers G.L."/>
            <person name="Richardson P."/>
            <person name="Tapia R."/>
            <person name="Thayer N."/>
            <person name="Thompson L.S."/>
            <person name="Brettin T.S."/>
            <person name="Henrissat B."/>
            <person name="Wilson D.B."/>
            <person name="McBride M.J."/>
        </authorList>
    </citation>
    <scope>NUCLEOTIDE SEQUENCE [LARGE SCALE GENOMIC DNA]</scope>
    <source>
        <strain evidence="3">ATCC 33406 / DSM 1761 / CIP 103989 / NBRC 15051 / NCIMB 9469 / D465</strain>
    </source>
</reference>
<keyword evidence="1" id="KW-1133">Transmembrane helix</keyword>
<feature type="transmembrane region" description="Helical" evidence="1">
    <location>
        <begin position="99"/>
        <end position="122"/>
    </location>
</feature>
<organism evidence="2 3">
    <name type="scientific">Cytophaga hutchinsonii (strain ATCC 33406 / DSM 1761 / CIP 103989 / NBRC 15051 / NCIMB 9469 / D465)</name>
    <dbReference type="NCBI Taxonomy" id="269798"/>
    <lineage>
        <taxon>Bacteria</taxon>
        <taxon>Pseudomonadati</taxon>
        <taxon>Bacteroidota</taxon>
        <taxon>Cytophagia</taxon>
        <taxon>Cytophagales</taxon>
        <taxon>Cytophagaceae</taxon>
        <taxon>Cytophaga</taxon>
    </lineage>
</organism>
<evidence type="ECO:0000256" key="1">
    <source>
        <dbReference type="SAM" id="Phobius"/>
    </source>
</evidence>
<gene>
    <name evidence="2" type="ordered locus">CHU_0806</name>
</gene>
<protein>
    <submittedName>
        <fullName evidence="2">Uncharacterized protein</fullName>
    </submittedName>
</protein>
<feature type="transmembrane region" description="Helical" evidence="1">
    <location>
        <begin position="70"/>
        <end position="92"/>
    </location>
</feature>
<feature type="transmembrane region" description="Helical" evidence="1">
    <location>
        <begin position="128"/>
        <end position="146"/>
    </location>
</feature>
<evidence type="ECO:0000313" key="2">
    <source>
        <dbReference type="EMBL" id="ABG58093.1"/>
    </source>
</evidence>
<dbReference type="AlphaFoldDB" id="A0A6N4SP49"/>
<dbReference type="Proteomes" id="UP000001822">
    <property type="component" value="Chromosome"/>
</dbReference>
<evidence type="ECO:0000313" key="3">
    <source>
        <dbReference type="Proteomes" id="UP000001822"/>
    </source>
</evidence>
<proteinExistence type="predicted"/>
<name>A0A6N4SP49_CYTH3</name>
<feature type="transmembrane region" description="Helical" evidence="1">
    <location>
        <begin position="38"/>
        <end position="58"/>
    </location>
</feature>
<dbReference type="KEGG" id="chu:CHU_0806"/>
<accession>A0A6N4SP49</accession>
<sequence>MRCYITVILTNAKEKAHSNMITRLTNVIHKLAAKPQHLFLTDSIGALLTAFLLFVVLRTYNESVGMPERILTYLSIIATVFSIYSAACFLWVKGNFIPFVSVISIANIFYCVLTMILVIRYYPMLTRVGITYFISEILIICVLVYIEVQVAKAIKQHAIADTP</sequence>
<keyword evidence="3" id="KW-1185">Reference proteome</keyword>
<keyword evidence="1" id="KW-0472">Membrane</keyword>